<accession>A0A4V2NX39</accession>
<dbReference type="InterPro" id="IPR005133">
    <property type="entry name" value="PhaG_MnhG_YufB"/>
</dbReference>
<proteinExistence type="inferred from homology"/>
<evidence type="ECO:0000256" key="3">
    <source>
        <dbReference type="SAM" id="Phobius"/>
    </source>
</evidence>
<evidence type="ECO:0000256" key="2">
    <source>
        <dbReference type="SAM" id="MobiDB-lite"/>
    </source>
</evidence>
<keyword evidence="3" id="KW-0812">Transmembrane</keyword>
<keyword evidence="3" id="KW-0472">Membrane</keyword>
<dbReference type="NCBIfam" id="NF009314">
    <property type="entry name" value="PRK12674.1-2"/>
    <property type="match status" value="1"/>
</dbReference>
<protein>
    <submittedName>
        <fullName evidence="4">Monovalent cation/H(+) antiporter subunit G</fullName>
    </submittedName>
</protein>
<dbReference type="AlphaFoldDB" id="A0A4V2NX39"/>
<keyword evidence="5" id="KW-1185">Reference proteome</keyword>
<evidence type="ECO:0000313" key="4">
    <source>
        <dbReference type="EMBL" id="TCJ19752.1"/>
    </source>
</evidence>
<feature type="transmembrane region" description="Helical" evidence="3">
    <location>
        <begin position="63"/>
        <end position="86"/>
    </location>
</feature>
<keyword evidence="3" id="KW-1133">Transmembrane helix</keyword>
<dbReference type="Proteomes" id="UP000295244">
    <property type="component" value="Unassembled WGS sequence"/>
</dbReference>
<reference evidence="4 5" key="1">
    <citation type="submission" date="2019-03" db="EMBL/GenBank/DDBJ databases">
        <title>Whole genome sequence of a novel Rubrobacter taiwanensis strain, isolated from Yellowstone National Park.</title>
        <authorList>
            <person name="Freed S."/>
            <person name="Ramaley R.F."/>
            <person name="Kyndt J.A."/>
        </authorList>
    </citation>
    <scope>NUCLEOTIDE SEQUENCE [LARGE SCALE GENOMIC DNA]</scope>
    <source>
        <strain evidence="4 5">Yellowstone</strain>
    </source>
</reference>
<dbReference type="PANTHER" id="PTHR34703:SF1">
    <property type="entry name" value="ANTIPORTER SUBUNIT MNHG2-RELATED"/>
    <property type="match status" value="1"/>
</dbReference>
<dbReference type="NCBIfam" id="TIGR01300">
    <property type="entry name" value="CPA3_mnhG_phaG"/>
    <property type="match status" value="1"/>
</dbReference>
<feature type="region of interest" description="Disordered" evidence="2">
    <location>
        <begin position="96"/>
        <end position="117"/>
    </location>
</feature>
<evidence type="ECO:0000256" key="1">
    <source>
        <dbReference type="ARBA" id="ARBA00008404"/>
    </source>
</evidence>
<dbReference type="Pfam" id="PF03334">
    <property type="entry name" value="PhaG_MnhG_YufB"/>
    <property type="match status" value="1"/>
</dbReference>
<dbReference type="EMBL" id="SKBU01000007">
    <property type="protein sequence ID" value="TCJ19752.1"/>
    <property type="molecule type" value="Genomic_DNA"/>
</dbReference>
<dbReference type="PANTHER" id="PTHR34703">
    <property type="entry name" value="ANTIPORTER SUBUNIT MNHG2-RELATED"/>
    <property type="match status" value="1"/>
</dbReference>
<dbReference type="GO" id="GO:0015385">
    <property type="term" value="F:sodium:proton antiporter activity"/>
    <property type="evidence" value="ECO:0007669"/>
    <property type="project" value="TreeGrafter"/>
</dbReference>
<feature type="transmembrane region" description="Helical" evidence="3">
    <location>
        <begin position="6"/>
        <end position="27"/>
    </location>
</feature>
<comment type="caution">
    <text evidence="4">The sequence shown here is derived from an EMBL/GenBank/DDBJ whole genome shotgun (WGS) entry which is preliminary data.</text>
</comment>
<name>A0A4V2NX39_9ACTN</name>
<sequence>MAAVAPWVADALVVLGVFIMTVGVYGMIRMPDIYTQMHAASKAVFLGVISFLFASMFSGDPAIIFRAALIAVFLILTTPVAAHMIAKAAYERGEKMRTPGAVDQSGRGLNREAHPGD</sequence>
<organism evidence="4 5">
    <name type="scientific">Rubrobacter taiwanensis</name>
    <dbReference type="NCBI Taxonomy" id="185139"/>
    <lineage>
        <taxon>Bacteria</taxon>
        <taxon>Bacillati</taxon>
        <taxon>Actinomycetota</taxon>
        <taxon>Rubrobacteria</taxon>
        <taxon>Rubrobacterales</taxon>
        <taxon>Rubrobacteraceae</taxon>
        <taxon>Rubrobacter</taxon>
    </lineage>
</organism>
<feature type="transmembrane region" description="Helical" evidence="3">
    <location>
        <begin position="39"/>
        <end position="57"/>
    </location>
</feature>
<gene>
    <name evidence="4" type="ORF">E0L93_04365</name>
</gene>
<comment type="similarity">
    <text evidence="1">Belongs to the CPA3 antiporters (TC 2.A.63) subunit G family.</text>
</comment>
<evidence type="ECO:0000313" key="5">
    <source>
        <dbReference type="Proteomes" id="UP000295244"/>
    </source>
</evidence>
<dbReference type="OrthoDB" id="3214257at2"/>